<feature type="transmembrane region" description="Helical" evidence="9">
    <location>
        <begin position="389"/>
        <end position="412"/>
    </location>
</feature>
<dbReference type="CDD" id="cd04606">
    <property type="entry name" value="CBS_pair_Mg_transporter"/>
    <property type="match status" value="1"/>
</dbReference>
<dbReference type="EMBL" id="QMQA01000060">
    <property type="protein sequence ID" value="RLE14109.1"/>
    <property type="molecule type" value="Genomic_DNA"/>
</dbReference>
<evidence type="ECO:0000256" key="2">
    <source>
        <dbReference type="ARBA" id="ARBA00009749"/>
    </source>
</evidence>
<feature type="domain" description="CBS" evidence="10">
    <location>
        <begin position="205"/>
        <end position="261"/>
    </location>
</feature>
<dbReference type="InterPro" id="IPR006669">
    <property type="entry name" value="MgtE_transporter"/>
</dbReference>
<dbReference type="NCBIfam" id="TIGR00400">
    <property type="entry name" value="mgtE"/>
    <property type="match status" value="1"/>
</dbReference>
<keyword evidence="8" id="KW-0129">CBS domain</keyword>
<dbReference type="Proteomes" id="UP000280417">
    <property type="component" value="Unassembled WGS sequence"/>
</dbReference>
<keyword evidence="7 9" id="KW-0472">Membrane</keyword>
<gene>
    <name evidence="11" type="primary">mgtE</name>
    <name evidence="11" type="ORF">DRJ04_03015</name>
</gene>
<dbReference type="Gene3D" id="1.10.357.20">
    <property type="entry name" value="SLC41 divalent cation transporters, integral membrane domain"/>
    <property type="match status" value="1"/>
</dbReference>
<evidence type="ECO:0000256" key="9">
    <source>
        <dbReference type="RuleBase" id="RU362011"/>
    </source>
</evidence>
<dbReference type="GO" id="GO:0005886">
    <property type="term" value="C:plasma membrane"/>
    <property type="evidence" value="ECO:0007669"/>
    <property type="project" value="UniProtKB-SubCell"/>
</dbReference>
<evidence type="ECO:0000256" key="7">
    <source>
        <dbReference type="ARBA" id="ARBA00023136"/>
    </source>
</evidence>
<dbReference type="InterPro" id="IPR000644">
    <property type="entry name" value="CBS_dom"/>
</dbReference>
<comment type="caution">
    <text evidence="9">Lacks conserved residue(s) required for the propagation of feature annotation.</text>
</comment>
<keyword evidence="5 9" id="KW-0460">Magnesium</keyword>
<comment type="caution">
    <text evidence="11">The sequence shown here is derived from an EMBL/GenBank/DDBJ whole genome shotgun (WGS) entry which is preliminary data.</text>
</comment>
<sequence length="453" mass="51030">MEKTYSRIYLILPEIKELLAQKNREELKEIFKDYEPVEVAQVLREFPLKEKVYLFSLWDIDFAADVFEKLDEKEQIEILGTIDDARKGRLLNELAPDERADLFEELPPETVNRFLSIMAKEEAQDVEELMRYPSTSAGGRMTTEFASIREDMTVEQAFQILRKIAKDLEMVYYIYVLDREDKLVGVLSLKELILANPEEKVSKLMHKNPIALPVNMDQEEVAKEIANYDLLALPVVDEAGKMKGIITVDDVIDVIREENTEDMYKFGAAGEHTEEYMKMRPAIIARNRLTWLIILGITGFFSGIVMQRFSFALESVVALAFYIPVLMDTAGNAGTQAAMAVVRGLAIGEVKIKNIWAVVKREILIGGLLGIPLGALVLLRALLLQKSSLLGICVAFSMLITIIIATSVGSLLPLICKRLKLDPAVVSGPLITTILDIFSLIIYFSISIFFLKL</sequence>
<dbReference type="InterPro" id="IPR006667">
    <property type="entry name" value="SLC41_membr_dom"/>
</dbReference>
<protein>
    <recommendedName>
        <fullName evidence="9">Magnesium transporter MgtE</fullName>
    </recommendedName>
</protein>
<evidence type="ECO:0000256" key="6">
    <source>
        <dbReference type="ARBA" id="ARBA00022989"/>
    </source>
</evidence>
<proteinExistence type="inferred from homology"/>
<feature type="transmembrane region" description="Helical" evidence="9">
    <location>
        <begin position="363"/>
        <end position="383"/>
    </location>
</feature>
<dbReference type="Pfam" id="PF00571">
    <property type="entry name" value="CBS"/>
    <property type="match status" value="2"/>
</dbReference>
<dbReference type="PANTHER" id="PTHR43773">
    <property type="entry name" value="MAGNESIUM TRANSPORTER MGTE"/>
    <property type="match status" value="1"/>
</dbReference>
<dbReference type="SMART" id="SM00924">
    <property type="entry name" value="MgtE_N"/>
    <property type="match status" value="1"/>
</dbReference>
<dbReference type="PANTHER" id="PTHR43773:SF1">
    <property type="entry name" value="MAGNESIUM TRANSPORTER MGTE"/>
    <property type="match status" value="1"/>
</dbReference>
<dbReference type="GO" id="GO:0015095">
    <property type="term" value="F:magnesium ion transmembrane transporter activity"/>
    <property type="evidence" value="ECO:0007669"/>
    <property type="project" value="UniProtKB-UniRule"/>
</dbReference>
<dbReference type="GO" id="GO:0046872">
    <property type="term" value="F:metal ion binding"/>
    <property type="evidence" value="ECO:0007669"/>
    <property type="project" value="UniProtKB-KW"/>
</dbReference>
<evidence type="ECO:0000256" key="1">
    <source>
        <dbReference type="ARBA" id="ARBA00004141"/>
    </source>
</evidence>
<comment type="similarity">
    <text evidence="2 9">Belongs to the SLC41A transporter family.</text>
</comment>
<dbReference type="InterPro" id="IPR038076">
    <property type="entry name" value="MgtE_N_sf"/>
</dbReference>
<keyword evidence="3 9" id="KW-0813">Transport</keyword>
<evidence type="ECO:0000256" key="5">
    <source>
        <dbReference type="ARBA" id="ARBA00022842"/>
    </source>
</evidence>
<accession>A0A662DJ06</accession>
<feature type="domain" description="CBS" evidence="10">
    <location>
        <begin position="141"/>
        <end position="202"/>
    </location>
</feature>
<keyword evidence="9" id="KW-1003">Cell membrane</keyword>
<evidence type="ECO:0000256" key="4">
    <source>
        <dbReference type="ARBA" id="ARBA00022692"/>
    </source>
</evidence>
<dbReference type="Gene3D" id="3.10.580.10">
    <property type="entry name" value="CBS-domain"/>
    <property type="match status" value="1"/>
</dbReference>
<dbReference type="SUPFAM" id="SSF54631">
    <property type="entry name" value="CBS-domain pair"/>
    <property type="match status" value="1"/>
</dbReference>
<feature type="transmembrane region" description="Helical" evidence="9">
    <location>
        <begin position="424"/>
        <end position="451"/>
    </location>
</feature>
<evidence type="ECO:0000256" key="8">
    <source>
        <dbReference type="PROSITE-ProRule" id="PRU00703"/>
    </source>
</evidence>
<comment type="subunit">
    <text evidence="9">Homodimer.</text>
</comment>
<comment type="subcellular location">
    <subcellularLocation>
        <location evidence="9">Cell membrane</location>
        <topology evidence="9">Multi-pass membrane protein</topology>
    </subcellularLocation>
    <subcellularLocation>
        <location evidence="1">Membrane</location>
        <topology evidence="1">Multi-pass membrane protein</topology>
    </subcellularLocation>
</comment>
<dbReference type="Pfam" id="PF03448">
    <property type="entry name" value="MgtE_N"/>
    <property type="match status" value="1"/>
</dbReference>
<keyword evidence="6 9" id="KW-1133">Transmembrane helix</keyword>
<keyword evidence="4 9" id="KW-0812">Transmembrane</keyword>
<dbReference type="AlphaFoldDB" id="A0A662DJ06"/>
<evidence type="ECO:0000313" key="11">
    <source>
        <dbReference type="EMBL" id="RLE14109.1"/>
    </source>
</evidence>
<evidence type="ECO:0000313" key="12">
    <source>
        <dbReference type="Proteomes" id="UP000280417"/>
    </source>
</evidence>
<dbReference type="SUPFAM" id="SSF161093">
    <property type="entry name" value="MgtE membrane domain-like"/>
    <property type="match status" value="1"/>
</dbReference>
<dbReference type="PROSITE" id="PS51371">
    <property type="entry name" value="CBS"/>
    <property type="match status" value="2"/>
</dbReference>
<keyword evidence="9" id="KW-0479">Metal-binding</keyword>
<organism evidence="11 12">
    <name type="scientific">Aerophobetes bacterium</name>
    <dbReference type="NCBI Taxonomy" id="2030807"/>
    <lineage>
        <taxon>Bacteria</taxon>
        <taxon>Candidatus Aerophobota</taxon>
    </lineage>
</organism>
<feature type="transmembrane region" description="Helical" evidence="9">
    <location>
        <begin position="289"/>
        <end position="309"/>
    </location>
</feature>
<evidence type="ECO:0000256" key="3">
    <source>
        <dbReference type="ARBA" id="ARBA00022448"/>
    </source>
</evidence>
<comment type="function">
    <text evidence="9">Acts as a magnesium transporter.</text>
</comment>
<name>A0A662DJ06_UNCAE</name>
<dbReference type="Pfam" id="PF01769">
    <property type="entry name" value="MgtE"/>
    <property type="match status" value="1"/>
</dbReference>
<dbReference type="SMART" id="SM00116">
    <property type="entry name" value="CBS"/>
    <property type="match status" value="2"/>
</dbReference>
<dbReference type="Gene3D" id="1.25.60.10">
    <property type="entry name" value="MgtE N-terminal domain-like"/>
    <property type="match status" value="1"/>
</dbReference>
<reference evidence="11 12" key="1">
    <citation type="submission" date="2018-06" db="EMBL/GenBank/DDBJ databases">
        <title>Extensive metabolic versatility and redundancy in microbially diverse, dynamic hydrothermal sediments.</title>
        <authorList>
            <person name="Dombrowski N."/>
            <person name="Teske A."/>
            <person name="Baker B.J."/>
        </authorList>
    </citation>
    <scope>NUCLEOTIDE SEQUENCE [LARGE SCALE GENOMIC DNA]</scope>
    <source>
        <strain evidence="11">B3_G15</strain>
    </source>
</reference>
<evidence type="ECO:0000259" key="10">
    <source>
        <dbReference type="PROSITE" id="PS51371"/>
    </source>
</evidence>
<dbReference type="SUPFAM" id="SSF158791">
    <property type="entry name" value="MgtE N-terminal domain-like"/>
    <property type="match status" value="1"/>
</dbReference>
<dbReference type="InterPro" id="IPR006668">
    <property type="entry name" value="Mg_transptr_MgtE_intracell_dom"/>
</dbReference>
<dbReference type="InterPro" id="IPR046342">
    <property type="entry name" value="CBS_dom_sf"/>
</dbReference>
<dbReference type="InterPro" id="IPR036739">
    <property type="entry name" value="SLC41_membr_dom_sf"/>
</dbReference>